<comment type="catalytic activity">
    <reaction evidence="17">
        <text>Fe(III)-heme b-[protein] + nitric oxide + H2O = Fe(II)-heme b-[protein] + nitrite + 2 H(+)</text>
        <dbReference type="Rhea" id="RHEA:77711"/>
        <dbReference type="Rhea" id="RHEA-COMP:18975"/>
        <dbReference type="Rhea" id="RHEA-COMP:18976"/>
        <dbReference type="ChEBI" id="CHEBI:15377"/>
        <dbReference type="ChEBI" id="CHEBI:15378"/>
        <dbReference type="ChEBI" id="CHEBI:16301"/>
        <dbReference type="ChEBI" id="CHEBI:16480"/>
        <dbReference type="ChEBI" id="CHEBI:55376"/>
        <dbReference type="ChEBI" id="CHEBI:60344"/>
    </reaction>
    <physiologicalReaction direction="right-to-left" evidence="17">
        <dbReference type="Rhea" id="RHEA:77713"/>
    </physiologicalReaction>
</comment>
<feature type="compositionally biased region" description="Low complexity" evidence="21">
    <location>
        <begin position="494"/>
        <end position="508"/>
    </location>
</feature>
<dbReference type="Pfam" id="PF00042">
    <property type="entry name" value="Globin"/>
    <property type="match status" value="1"/>
</dbReference>
<evidence type="ECO:0000256" key="16">
    <source>
        <dbReference type="ARBA" id="ARBA00047393"/>
    </source>
</evidence>
<dbReference type="Proteomes" id="UP000518266">
    <property type="component" value="Unassembled WGS sequence"/>
</dbReference>
<dbReference type="GO" id="GO:0019825">
    <property type="term" value="F:oxygen binding"/>
    <property type="evidence" value="ECO:0007669"/>
    <property type="project" value="InterPro"/>
</dbReference>
<evidence type="ECO:0000256" key="6">
    <source>
        <dbReference type="ARBA" id="ARBA00022617"/>
    </source>
</evidence>
<feature type="compositionally biased region" description="Basic and acidic residues" evidence="21">
    <location>
        <begin position="35"/>
        <end position="50"/>
    </location>
</feature>
<dbReference type="EC" id="1.15.1.1" evidence="4"/>
<dbReference type="InterPro" id="IPR013314">
    <property type="entry name" value="Globin_lamprey/hagfish"/>
</dbReference>
<evidence type="ECO:0000256" key="8">
    <source>
        <dbReference type="ARBA" id="ARBA00023002"/>
    </source>
</evidence>
<comment type="subcellular location">
    <subcellularLocation>
        <location evidence="2">Cytoplasm</location>
    </subcellularLocation>
    <subcellularLocation>
        <location evidence="1">Nucleus</location>
    </subcellularLocation>
</comment>
<comment type="function">
    <text evidence="19">Probable multifunctional globin with a hexacoordinated heme iron required for the catalysis of various reactions depending on redox condition of the cell as well as oxygen availability. Has a nitric oxide dioxygenase (NOD) activity and is most probably involved in cell-mediated and oxygen-dependent nitric oxide consumption. Under normoxic conditions functions as a nitric oxide dioxygenase (NOD) but under hypoxic conditions the globin may switch its function to that of a nitrite (NO2) reductase (NiR), generating nitric oxide. Could also have peroxidase and superoxide dismutase activities, detoxifying reactive oxygen species and protecting cells against oxidative stress. Also binds dioxygen with low affinity and could function as an oxygen sensor but has probably no function as a respiratory oxygen carrier.</text>
</comment>
<evidence type="ECO:0000256" key="18">
    <source>
        <dbReference type="ARBA" id="ARBA00049899"/>
    </source>
</evidence>
<dbReference type="SUPFAM" id="SSF46458">
    <property type="entry name" value="Globin-like"/>
    <property type="match status" value="1"/>
</dbReference>
<evidence type="ECO:0000256" key="10">
    <source>
        <dbReference type="ARBA" id="ARBA00023242"/>
    </source>
</evidence>
<keyword evidence="5" id="KW-0963">Cytoplasm</keyword>
<evidence type="ECO:0000313" key="23">
    <source>
        <dbReference type="EMBL" id="KAF3852314.1"/>
    </source>
</evidence>
<evidence type="ECO:0000256" key="11">
    <source>
        <dbReference type="ARBA" id="ARBA00044448"/>
    </source>
</evidence>
<proteinExistence type="inferred from homology"/>
<comment type="catalytic activity">
    <reaction evidence="18">
        <text>H2O2 + AH2 = A + 2 H2O</text>
        <dbReference type="Rhea" id="RHEA:30275"/>
        <dbReference type="ChEBI" id="CHEBI:13193"/>
        <dbReference type="ChEBI" id="CHEBI:15377"/>
        <dbReference type="ChEBI" id="CHEBI:16240"/>
        <dbReference type="ChEBI" id="CHEBI:17499"/>
    </reaction>
    <physiologicalReaction direction="left-to-right" evidence="18">
        <dbReference type="Rhea" id="RHEA:30276"/>
    </physiologicalReaction>
</comment>
<dbReference type="GO" id="GO:0005737">
    <property type="term" value="C:cytoplasm"/>
    <property type="evidence" value="ECO:0007669"/>
    <property type="project" value="UniProtKB-SubCell"/>
</dbReference>
<dbReference type="GO" id="GO:0015671">
    <property type="term" value="P:oxygen transport"/>
    <property type="evidence" value="ECO:0007669"/>
    <property type="project" value="InterPro"/>
</dbReference>
<name>A0A7J5YRY4_DISMA</name>
<dbReference type="PANTHER" id="PTHR46783">
    <property type="entry name" value="CYTOGLOBIN"/>
    <property type="match status" value="1"/>
</dbReference>
<dbReference type="FunFam" id="1.10.490.10:FF:000005">
    <property type="entry name" value="Cytoglobin"/>
    <property type="match status" value="1"/>
</dbReference>
<evidence type="ECO:0000256" key="20">
    <source>
        <dbReference type="ARBA" id="ARBA00077730"/>
    </source>
</evidence>
<keyword evidence="10" id="KW-0539">Nucleus</keyword>
<evidence type="ECO:0000256" key="2">
    <source>
        <dbReference type="ARBA" id="ARBA00004496"/>
    </source>
</evidence>
<evidence type="ECO:0000256" key="5">
    <source>
        <dbReference type="ARBA" id="ARBA00022490"/>
    </source>
</evidence>
<keyword evidence="6" id="KW-0349">Heme</keyword>
<evidence type="ECO:0000313" key="24">
    <source>
        <dbReference type="Proteomes" id="UP000518266"/>
    </source>
</evidence>
<gene>
    <name evidence="23" type="ORF">F7725_005669</name>
</gene>
<evidence type="ECO:0000256" key="21">
    <source>
        <dbReference type="SAM" id="MobiDB-lite"/>
    </source>
</evidence>
<dbReference type="InterPro" id="IPR012292">
    <property type="entry name" value="Globin/Proto"/>
</dbReference>
<comment type="caution">
    <text evidence="23">The sequence shown here is derived from an EMBL/GenBank/DDBJ whole genome shotgun (WGS) entry which is preliminary data.</text>
</comment>
<evidence type="ECO:0000256" key="7">
    <source>
        <dbReference type="ARBA" id="ARBA00022723"/>
    </source>
</evidence>
<feature type="compositionally biased region" description="Pro residues" evidence="21">
    <location>
        <begin position="24"/>
        <end position="34"/>
    </location>
</feature>
<evidence type="ECO:0000256" key="19">
    <source>
        <dbReference type="ARBA" id="ARBA00053399"/>
    </source>
</evidence>
<accession>A0A7J5YRY4</accession>
<dbReference type="EMBL" id="JAAKFY010000009">
    <property type="protein sequence ID" value="KAF3852314.1"/>
    <property type="molecule type" value="Genomic_DNA"/>
</dbReference>
<keyword evidence="8" id="KW-0560">Oxidoreductase</keyword>
<evidence type="ECO:0000256" key="15">
    <source>
        <dbReference type="ARBA" id="ARBA00044569"/>
    </source>
</evidence>
<feature type="region of interest" description="Disordered" evidence="21">
    <location>
        <begin position="490"/>
        <end position="537"/>
    </location>
</feature>
<dbReference type="Gene3D" id="1.10.490.10">
    <property type="entry name" value="Globins"/>
    <property type="match status" value="1"/>
</dbReference>
<evidence type="ECO:0000256" key="3">
    <source>
        <dbReference type="ARBA" id="ARBA00008705"/>
    </source>
</evidence>
<comment type="subunit">
    <text evidence="12">Monomeric.</text>
</comment>
<dbReference type="PROSITE" id="PS01033">
    <property type="entry name" value="GLOBIN"/>
    <property type="match status" value="1"/>
</dbReference>
<feature type="domain" description="Globin" evidence="22">
    <location>
        <begin position="168"/>
        <end position="317"/>
    </location>
</feature>
<dbReference type="PRINTS" id="PR01906">
    <property type="entry name" value="FISHGLOBIN"/>
</dbReference>
<dbReference type="InterPro" id="IPR000971">
    <property type="entry name" value="Globin"/>
</dbReference>
<feature type="compositionally biased region" description="Basic and acidic residues" evidence="21">
    <location>
        <begin position="153"/>
        <end position="173"/>
    </location>
</feature>
<evidence type="ECO:0000256" key="1">
    <source>
        <dbReference type="ARBA" id="ARBA00004123"/>
    </source>
</evidence>
<evidence type="ECO:0000259" key="22">
    <source>
        <dbReference type="PROSITE" id="PS01033"/>
    </source>
</evidence>
<comment type="catalytic activity">
    <reaction evidence="11">
        <text>Fe(II)-heme b-[protein] + nitric oxide + O2 = Fe(III)-heme b-[protein] + nitrate</text>
        <dbReference type="Rhea" id="RHEA:78091"/>
        <dbReference type="Rhea" id="RHEA-COMP:18975"/>
        <dbReference type="Rhea" id="RHEA-COMP:18976"/>
        <dbReference type="ChEBI" id="CHEBI:15379"/>
        <dbReference type="ChEBI" id="CHEBI:16480"/>
        <dbReference type="ChEBI" id="CHEBI:17632"/>
        <dbReference type="ChEBI" id="CHEBI:55376"/>
        <dbReference type="ChEBI" id="CHEBI:60344"/>
    </reaction>
    <physiologicalReaction direction="left-to-right" evidence="11">
        <dbReference type="Rhea" id="RHEA:78092"/>
    </physiologicalReaction>
</comment>
<keyword evidence="7" id="KW-0479">Metal-binding</keyword>
<evidence type="ECO:0000256" key="4">
    <source>
        <dbReference type="ARBA" id="ARBA00012682"/>
    </source>
</evidence>
<keyword evidence="24" id="KW-1185">Reference proteome</keyword>
<sequence length="537" mass="59745">MTSLRLGPTNFIIQKVAVLTTHTPQPPYASSPPPAREDQREGEQEGREDNSSIPDQHLPYWGRKSGKTPPATSLLPLLLPLPPHPLLRSSSHPDSPLPAPAVGSQLSLTLPPSLAPYLPRALLRAAGLLRRRRMSRRESPPPPSPPPQVLGVRRGEVEPDDRPERAEPLSDAEREIIQDTWGHVYKNCEDVGVSVLIRFFVNFPSAKQYFSQFHDMEDPEEMERSSQLRHHACRVMNALNTVVVNLNDPEKVTAVLALVGKAHAIKHKVEPMYFKILSGVILEVLAEDFPEFFPVEVQMVWTKLMGAVYWHVTGAYTEVGWLQVSSSATNEPRARLSQPAHSGQHKYSSVTLKSLMFRHCESVQLSITTKLERRPEEFPIRAACAHLRAADEMHRHIAATDIPDSHLCELPSVCGRRSMHQRFHDRAAMAKSQVPVMGMSSLAENIHVSLSRRKGLLGCGEWIHYGGFVLTLLSLWLRGVGVGYHVHHHHDSLHSGSSAQTASQQPTQDMLTPPGGSPEDSGKNEEHGVQISKDTEK</sequence>
<dbReference type="GO" id="GO:0005506">
    <property type="term" value="F:iron ion binding"/>
    <property type="evidence" value="ECO:0007669"/>
    <property type="project" value="InterPro"/>
</dbReference>
<evidence type="ECO:0000256" key="14">
    <source>
        <dbReference type="ARBA" id="ARBA00044562"/>
    </source>
</evidence>
<dbReference type="OrthoDB" id="436496at2759"/>
<reference evidence="23 24" key="1">
    <citation type="submission" date="2020-03" db="EMBL/GenBank/DDBJ databases">
        <title>Dissostichus mawsoni Genome sequencing and assembly.</title>
        <authorList>
            <person name="Park H."/>
        </authorList>
    </citation>
    <scope>NUCLEOTIDE SEQUENCE [LARGE SCALE GENOMIC DNA]</scope>
    <source>
        <strain evidence="23">DM0001</strain>
        <tissue evidence="23">Muscle</tissue>
    </source>
</reference>
<feature type="region of interest" description="Disordered" evidence="21">
    <location>
        <begin position="132"/>
        <end position="173"/>
    </location>
</feature>
<organism evidence="23 24">
    <name type="scientific">Dissostichus mawsoni</name>
    <name type="common">Antarctic cod</name>
    <dbReference type="NCBI Taxonomy" id="36200"/>
    <lineage>
        <taxon>Eukaryota</taxon>
        <taxon>Metazoa</taxon>
        <taxon>Chordata</taxon>
        <taxon>Craniata</taxon>
        <taxon>Vertebrata</taxon>
        <taxon>Euteleostomi</taxon>
        <taxon>Actinopterygii</taxon>
        <taxon>Neopterygii</taxon>
        <taxon>Teleostei</taxon>
        <taxon>Neoteleostei</taxon>
        <taxon>Acanthomorphata</taxon>
        <taxon>Eupercaria</taxon>
        <taxon>Perciformes</taxon>
        <taxon>Notothenioidei</taxon>
        <taxon>Nototheniidae</taxon>
        <taxon>Dissostichus</taxon>
    </lineage>
</organism>
<dbReference type="InterPro" id="IPR009050">
    <property type="entry name" value="Globin-like_sf"/>
</dbReference>
<keyword evidence="9" id="KW-0408">Iron</keyword>
<evidence type="ECO:0000256" key="17">
    <source>
        <dbReference type="ARBA" id="ARBA00048118"/>
    </source>
</evidence>
<dbReference type="GO" id="GO:0098809">
    <property type="term" value="F:nitrite reductase activity"/>
    <property type="evidence" value="ECO:0007669"/>
    <property type="project" value="UniProtKB-ARBA"/>
</dbReference>
<evidence type="ECO:0000256" key="12">
    <source>
        <dbReference type="ARBA" id="ARBA00044514"/>
    </source>
</evidence>
<dbReference type="GO" id="GO:0005634">
    <property type="term" value="C:nucleus"/>
    <property type="evidence" value="ECO:0007669"/>
    <property type="project" value="UniProtKB-SubCell"/>
</dbReference>
<evidence type="ECO:0000256" key="9">
    <source>
        <dbReference type="ARBA" id="ARBA00023004"/>
    </source>
</evidence>
<protein>
    <recommendedName>
        <fullName evidence="4">superoxide dismutase</fullName>
        <ecNumber evidence="4">1.15.1.1</ecNumber>
    </recommendedName>
    <alternativeName>
        <fullName evidence="20">Nitric oxygen dioxygenase CYGB</fullName>
    </alternativeName>
    <alternativeName>
        <fullName evidence="13">Nitrite reductase CYGB</fullName>
    </alternativeName>
    <alternativeName>
        <fullName evidence="15">Pseudoperoxidase CYGB</fullName>
    </alternativeName>
    <alternativeName>
        <fullName evidence="14">Superoxide dismutase CYGB</fullName>
    </alternativeName>
</protein>
<dbReference type="GO" id="GO:0004784">
    <property type="term" value="F:superoxide dismutase activity"/>
    <property type="evidence" value="ECO:0007669"/>
    <property type="project" value="UniProtKB-EC"/>
</dbReference>
<feature type="compositionally biased region" description="Basic and acidic residues" evidence="21">
    <location>
        <begin position="520"/>
        <end position="537"/>
    </location>
</feature>
<dbReference type="GO" id="GO:0020037">
    <property type="term" value="F:heme binding"/>
    <property type="evidence" value="ECO:0007669"/>
    <property type="project" value="InterPro"/>
</dbReference>
<dbReference type="CDD" id="cd08924">
    <property type="entry name" value="Cygb"/>
    <property type="match status" value="1"/>
</dbReference>
<evidence type="ECO:0000256" key="13">
    <source>
        <dbReference type="ARBA" id="ARBA00044551"/>
    </source>
</evidence>
<dbReference type="PANTHER" id="PTHR46783:SF1">
    <property type="entry name" value="CYTOGLOBIN-1-RELATED"/>
    <property type="match status" value="1"/>
</dbReference>
<comment type="catalytic activity">
    <reaction evidence="16">
        <text>2 superoxide + 2 H(+) = H2O2 + O2</text>
        <dbReference type="Rhea" id="RHEA:20696"/>
        <dbReference type="ChEBI" id="CHEBI:15378"/>
        <dbReference type="ChEBI" id="CHEBI:15379"/>
        <dbReference type="ChEBI" id="CHEBI:16240"/>
        <dbReference type="ChEBI" id="CHEBI:18421"/>
        <dbReference type="EC" id="1.15.1.1"/>
    </reaction>
    <physiologicalReaction direction="left-to-right" evidence="16">
        <dbReference type="Rhea" id="RHEA:20697"/>
    </physiologicalReaction>
</comment>
<feature type="region of interest" description="Disordered" evidence="21">
    <location>
        <begin position="22"/>
        <end position="76"/>
    </location>
</feature>
<dbReference type="AlphaFoldDB" id="A0A7J5YRY4"/>
<comment type="similarity">
    <text evidence="3">Belongs to the globin family.</text>
</comment>